<reference evidence="4" key="1">
    <citation type="submission" date="2017-09" db="EMBL/GenBank/DDBJ databases">
        <title>Depth-based differentiation of microbial function through sediment-hosted aquifers and enrichment of novel symbionts in the deep terrestrial subsurface.</title>
        <authorList>
            <person name="Probst A.J."/>
            <person name="Ladd B."/>
            <person name="Jarett J.K."/>
            <person name="Geller-Mcgrath D.E."/>
            <person name="Sieber C.M.K."/>
            <person name="Emerson J.B."/>
            <person name="Anantharaman K."/>
            <person name="Thomas B.C."/>
            <person name="Malmstrom R."/>
            <person name="Stieglmeier M."/>
            <person name="Klingl A."/>
            <person name="Woyke T."/>
            <person name="Ryan C.M."/>
            <person name="Banfield J.F."/>
        </authorList>
    </citation>
    <scope>NUCLEOTIDE SEQUENCE [LARGE SCALE GENOMIC DNA]</scope>
</reference>
<dbReference type="InterPro" id="IPR006442">
    <property type="entry name" value="Antitoxin_Phd/YefM"/>
</dbReference>
<gene>
    <name evidence="3" type="ORF">COY52_10315</name>
</gene>
<accession>A0A2M7S762</accession>
<name>A0A2M7S762_9BACT</name>
<dbReference type="EMBL" id="PFMR01000279">
    <property type="protein sequence ID" value="PIZ15173.1"/>
    <property type="molecule type" value="Genomic_DNA"/>
</dbReference>
<dbReference type="Gene3D" id="3.40.1620.10">
    <property type="entry name" value="YefM-like domain"/>
    <property type="match status" value="1"/>
</dbReference>
<dbReference type="AlphaFoldDB" id="A0A2M7S762"/>
<evidence type="ECO:0000256" key="1">
    <source>
        <dbReference type="ARBA" id="ARBA00009981"/>
    </source>
</evidence>
<protein>
    <recommendedName>
        <fullName evidence="2">Antitoxin</fullName>
    </recommendedName>
</protein>
<dbReference type="Pfam" id="PF02604">
    <property type="entry name" value="PhdYeFM_antitox"/>
    <property type="match status" value="1"/>
</dbReference>
<organism evidence="3 4">
    <name type="scientific">Candidatus Desantisbacteria bacterium CG_4_10_14_0_8_um_filter_48_22</name>
    <dbReference type="NCBI Taxonomy" id="1974543"/>
    <lineage>
        <taxon>Bacteria</taxon>
        <taxon>Candidatus Desantisiibacteriota</taxon>
    </lineage>
</organism>
<dbReference type="InterPro" id="IPR036165">
    <property type="entry name" value="YefM-like_sf"/>
</dbReference>
<comment type="caution">
    <text evidence="3">The sequence shown here is derived from an EMBL/GenBank/DDBJ whole genome shotgun (WGS) entry which is preliminary data.</text>
</comment>
<proteinExistence type="inferred from homology"/>
<comment type="function">
    <text evidence="2">Antitoxin component of a type II toxin-antitoxin (TA) system.</text>
</comment>
<dbReference type="SUPFAM" id="SSF143120">
    <property type="entry name" value="YefM-like"/>
    <property type="match status" value="1"/>
</dbReference>
<evidence type="ECO:0000313" key="4">
    <source>
        <dbReference type="Proteomes" id="UP000229307"/>
    </source>
</evidence>
<comment type="similarity">
    <text evidence="1 2">Belongs to the phD/YefM antitoxin family.</text>
</comment>
<evidence type="ECO:0000313" key="3">
    <source>
        <dbReference type="EMBL" id="PIZ15173.1"/>
    </source>
</evidence>
<sequence>MNRILVKEPEVIMRHGKPSAVILDINSYRELLERAEDVEDLEELKQLRKKPLKFRKLSEFVKEYSLNV</sequence>
<evidence type="ECO:0000256" key="2">
    <source>
        <dbReference type="RuleBase" id="RU362080"/>
    </source>
</evidence>
<dbReference type="Proteomes" id="UP000229307">
    <property type="component" value="Unassembled WGS sequence"/>
</dbReference>